<evidence type="ECO:0000313" key="6">
    <source>
        <dbReference type="Proteomes" id="UP000036923"/>
    </source>
</evidence>
<organism evidence="5 6">
    <name type="scientific">Pseudobacteroides cellulosolvens ATCC 35603 = DSM 2933</name>
    <dbReference type="NCBI Taxonomy" id="398512"/>
    <lineage>
        <taxon>Bacteria</taxon>
        <taxon>Bacillati</taxon>
        <taxon>Bacillota</taxon>
        <taxon>Clostridia</taxon>
        <taxon>Eubacteriales</taxon>
        <taxon>Oscillospiraceae</taxon>
        <taxon>Pseudobacteroides</taxon>
    </lineage>
</organism>
<proteinExistence type="predicted"/>
<feature type="transmembrane region" description="Helical" evidence="3">
    <location>
        <begin position="52"/>
        <end position="69"/>
    </location>
</feature>
<dbReference type="SMART" id="SM00283">
    <property type="entry name" value="MA"/>
    <property type="match status" value="1"/>
</dbReference>
<gene>
    <name evidence="5" type="ORF">Bccel_1523</name>
</gene>
<dbReference type="Gene3D" id="1.10.287.950">
    <property type="entry name" value="Methyl-accepting chemotaxis protein"/>
    <property type="match status" value="1"/>
</dbReference>
<dbReference type="AlphaFoldDB" id="A0A0L6JK80"/>
<evidence type="ECO:0000313" key="5">
    <source>
        <dbReference type="EMBL" id="KNY26261.1"/>
    </source>
</evidence>
<keyword evidence="3" id="KW-1133">Transmembrane helix</keyword>
<evidence type="ECO:0000259" key="4">
    <source>
        <dbReference type="PROSITE" id="PS50111"/>
    </source>
</evidence>
<evidence type="ECO:0000256" key="2">
    <source>
        <dbReference type="PROSITE-ProRule" id="PRU00284"/>
    </source>
</evidence>
<comment type="caution">
    <text evidence="5">The sequence shown here is derived from an EMBL/GenBank/DDBJ whole genome shotgun (WGS) entry which is preliminary data.</text>
</comment>
<keyword evidence="3" id="KW-0472">Membrane</keyword>
<dbReference type="PANTHER" id="PTHR32089:SF112">
    <property type="entry name" value="LYSOZYME-LIKE PROTEIN-RELATED"/>
    <property type="match status" value="1"/>
</dbReference>
<dbReference type="OrthoDB" id="9760371at2"/>
<dbReference type="RefSeq" id="WP_036942293.1">
    <property type="nucleotide sequence ID" value="NZ_JQKC01000018.1"/>
</dbReference>
<feature type="transmembrane region" description="Helical" evidence="3">
    <location>
        <begin position="21"/>
        <end position="40"/>
    </location>
</feature>
<dbReference type="STRING" id="398512.Bccel_1523"/>
<dbReference type="EMBL" id="LGTC01000001">
    <property type="protein sequence ID" value="KNY26261.1"/>
    <property type="molecule type" value="Genomic_DNA"/>
</dbReference>
<dbReference type="SUPFAM" id="SSF58104">
    <property type="entry name" value="Methyl-accepting chemotaxis protein (MCP) signaling domain"/>
    <property type="match status" value="1"/>
</dbReference>
<reference evidence="6" key="1">
    <citation type="submission" date="2015-07" db="EMBL/GenBank/DDBJ databases">
        <title>Near-Complete Genome Sequence of the Cellulolytic Bacterium Bacteroides (Pseudobacteroides) cellulosolvens ATCC 35603.</title>
        <authorList>
            <person name="Dassa B."/>
            <person name="Utturkar S.M."/>
            <person name="Klingeman D.M."/>
            <person name="Hurt R.A."/>
            <person name="Keller M."/>
            <person name="Xu J."/>
            <person name="Reddy Y.H.K."/>
            <person name="Borovok I."/>
            <person name="Grinberg I.R."/>
            <person name="Lamed R."/>
            <person name="Zhivin O."/>
            <person name="Bayer E.A."/>
            <person name="Brown S.D."/>
        </authorList>
    </citation>
    <scope>NUCLEOTIDE SEQUENCE [LARGE SCALE GENOMIC DNA]</scope>
    <source>
        <strain evidence="6">DSM 2933</strain>
    </source>
</reference>
<feature type="domain" description="Methyl-accepting transducer" evidence="4">
    <location>
        <begin position="114"/>
        <end position="371"/>
    </location>
</feature>
<accession>A0A0L6JK80</accession>
<keyword evidence="3" id="KW-0812">Transmembrane</keyword>
<name>A0A0L6JK80_9FIRM</name>
<dbReference type="GO" id="GO:0007165">
    <property type="term" value="P:signal transduction"/>
    <property type="evidence" value="ECO:0007669"/>
    <property type="project" value="UniProtKB-KW"/>
</dbReference>
<evidence type="ECO:0000256" key="1">
    <source>
        <dbReference type="ARBA" id="ARBA00023224"/>
    </source>
</evidence>
<dbReference type="GO" id="GO:0016020">
    <property type="term" value="C:membrane"/>
    <property type="evidence" value="ECO:0007669"/>
    <property type="project" value="InterPro"/>
</dbReference>
<dbReference type="PANTHER" id="PTHR32089">
    <property type="entry name" value="METHYL-ACCEPTING CHEMOTAXIS PROTEIN MCPB"/>
    <property type="match status" value="1"/>
</dbReference>
<evidence type="ECO:0000256" key="3">
    <source>
        <dbReference type="SAM" id="Phobius"/>
    </source>
</evidence>
<sequence>MIESRKREKKADKFAFFANKNVLINIVAANMFLVLEYIFVSKNLTGSNFGKFLAVLLFFNLIAAVLYLLSRMGRNAAVKEDESKASVNEMRDTPVIMESSIKELFGKINNSKDGIHSLIEAGNNIERAMHEMAKGIQQQADDISKIMYKAVDVSENVNQAGAASQNINSISDGMLARVESGISKIEMMYSKMHTLNSAVSESLSAVSILRDSMKDITGFLELISGIADQTNLLALNAAIEAARAGESGRGFAVVADEIRKLAIQSDNAAKEIASKLENMSGKISTAYTEAEKGFQAVGEGNKIIEDIKGYFESYRKDAENSQKEIFNAGMSFDSVRSGFGMMYNRIESVASISEQSAASTQEVLASIENQNGILNLIDGSFKELERLGDELKKIYDK</sequence>
<dbReference type="eggNOG" id="COG0840">
    <property type="taxonomic scope" value="Bacteria"/>
</dbReference>
<keyword evidence="1 2" id="KW-0807">Transducer</keyword>
<protein>
    <submittedName>
        <fullName evidence="5">Methyl-accepting chemotaxis sensory transducer</fullName>
    </submittedName>
</protein>
<keyword evidence="6" id="KW-1185">Reference proteome</keyword>
<dbReference type="InterPro" id="IPR004089">
    <property type="entry name" value="MCPsignal_dom"/>
</dbReference>
<dbReference type="Proteomes" id="UP000036923">
    <property type="component" value="Unassembled WGS sequence"/>
</dbReference>
<dbReference type="PROSITE" id="PS50111">
    <property type="entry name" value="CHEMOTAXIS_TRANSDUC_2"/>
    <property type="match status" value="1"/>
</dbReference>
<dbReference type="Pfam" id="PF00015">
    <property type="entry name" value="MCPsignal"/>
    <property type="match status" value="1"/>
</dbReference>